<dbReference type="InterPro" id="IPR002035">
    <property type="entry name" value="VWF_A"/>
</dbReference>
<evidence type="ECO:0000256" key="2">
    <source>
        <dbReference type="ARBA" id="ARBA00022692"/>
    </source>
</evidence>
<organism evidence="7 8">
    <name type="scientific">Candidatus Merdimorpha stercoravium</name>
    <dbReference type="NCBI Taxonomy" id="2840863"/>
    <lineage>
        <taxon>Bacteria</taxon>
        <taxon>Pseudomonadati</taxon>
        <taxon>Bacteroidota</taxon>
        <taxon>Flavobacteriia</taxon>
        <taxon>Flavobacteriales</taxon>
        <taxon>Candidatus Merdimorpha</taxon>
    </lineage>
</organism>
<sequence length="352" mass="38908">MYELDRPAYLQLFLLVPLLWGLFAYVLHYRRKKQDALATPRILMILAPYKSTTALVWKNILYTLVIVLLTLALVNPRIGTQIEKIKVQGSDVVFALDVSLSMKAEDVAPNRLEKAKQIISRTIDRLGGDRVGIIAYAGSAYPLLPITSDYSAAKMFLATADPSMVSSQGTSIGDAIALSWRYFDDPTVKNKLLVILSDGEDHREDLNAVDVAKASAEKGLRIYTVGIGTPEGGPIPLRENGVVTGYKKDIEGNVVVTKADPQMLSEIAQATSGDYMDGTSTEAVVDRITDLLGKGPKNDYGETEIIQYKDRYQWFAGAALLLLVLDTLLGFRRSRLLSRYNLFGEEKPLEED</sequence>
<dbReference type="SMART" id="SM00327">
    <property type="entry name" value="VWA"/>
    <property type="match status" value="1"/>
</dbReference>
<proteinExistence type="predicted"/>
<dbReference type="PANTHER" id="PTHR22550">
    <property type="entry name" value="SPORE GERMINATION PROTEIN"/>
    <property type="match status" value="1"/>
</dbReference>
<dbReference type="Proteomes" id="UP000824161">
    <property type="component" value="Unassembled WGS sequence"/>
</dbReference>
<dbReference type="InterPro" id="IPR050768">
    <property type="entry name" value="UPF0353/GerABKA_families"/>
</dbReference>
<name>A0A9D1KUH0_9FLAO</name>
<dbReference type="SUPFAM" id="SSF53300">
    <property type="entry name" value="vWA-like"/>
    <property type="match status" value="1"/>
</dbReference>
<evidence type="ECO:0000313" key="8">
    <source>
        <dbReference type="Proteomes" id="UP000824161"/>
    </source>
</evidence>
<gene>
    <name evidence="7" type="ORF">IAC44_04315</name>
</gene>
<reference evidence="7" key="2">
    <citation type="journal article" date="2021" name="PeerJ">
        <title>Extensive microbial diversity within the chicken gut microbiome revealed by metagenomics and culture.</title>
        <authorList>
            <person name="Gilroy R."/>
            <person name="Ravi A."/>
            <person name="Getino M."/>
            <person name="Pursley I."/>
            <person name="Horton D.L."/>
            <person name="Alikhan N.F."/>
            <person name="Baker D."/>
            <person name="Gharbi K."/>
            <person name="Hall N."/>
            <person name="Watson M."/>
            <person name="Adriaenssens E.M."/>
            <person name="Foster-Nyarko E."/>
            <person name="Jarju S."/>
            <person name="Secka A."/>
            <person name="Antonio M."/>
            <person name="Oren A."/>
            <person name="Chaudhuri R.R."/>
            <person name="La Ragione R."/>
            <person name="Hildebrand F."/>
            <person name="Pallen M.J."/>
        </authorList>
    </citation>
    <scope>NUCLEOTIDE SEQUENCE</scope>
    <source>
        <strain evidence="7">1383</strain>
    </source>
</reference>
<evidence type="ECO:0000313" key="7">
    <source>
        <dbReference type="EMBL" id="HIT98045.1"/>
    </source>
</evidence>
<evidence type="ECO:0000256" key="3">
    <source>
        <dbReference type="ARBA" id="ARBA00022989"/>
    </source>
</evidence>
<evidence type="ECO:0000256" key="5">
    <source>
        <dbReference type="SAM" id="Phobius"/>
    </source>
</evidence>
<keyword evidence="1" id="KW-1003">Cell membrane</keyword>
<dbReference type="Pfam" id="PF13519">
    <property type="entry name" value="VWA_2"/>
    <property type="match status" value="1"/>
</dbReference>
<accession>A0A9D1KUH0</accession>
<dbReference type="AlphaFoldDB" id="A0A9D1KUH0"/>
<dbReference type="InterPro" id="IPR036465">
    <property type="entry name" value="vWFA_dom_sf"/>
</dbReference>
<feature type="transmembrane region" description="Helical" evidence="5">
    <location>
        <begin position="55"/>
        <end position="74"/>
    </location>
</feature>
<keyword evidence="4 5" id="KW-0472">Membrane</keyword>
<dbReference type="EMBL" id="DVLY01000101">
    <property type="protein sequence ID" value="HIT98045.1"/>
    <property type="molecule type" value="Genomic_DNA"/>
</dbReference>
<protein>
    <submittedName>
        <fullName evidence="7">VWA domain-containing protein</fullName>
    </submittedName>
</protein>
<keyword evidence="2 5" id="KW-0812">Transmembrane</keyword>
<reference evidence="7" key="1">
    <citation type="submission" date="2020-10" db="EMBL/GenBank/DDBJ databases">
        <authorList>
            <person name="Gilroy R."/>
        </authorList>
    </citation>
    <scope>NUCLEOTIDE SEQUENCE</scope>
    <source>
        <strain evidence="7">1383</strain>
    </source>
</reference>
<feature type="domain" description="VWFA" evidence="6">
    <location>
        <begin position="91"/>
        <end position="271"/>
    </location>
</feature>
<evidence type="ECO:0000256" key="4">
    <source>
        <dbReference type="ARBA" id="ARBA00023136"/>
    </source>
</evidence>
<dbReference type="PROSITE" id="PS50234">
    <property type="entry name" value="VWFA"/>
    <property type="match status" value="1"/>
</dbReference>
<keyword evidence="3 5" id="KW-1133">Transmembrane helix</keyword>
<dbReference type="PANTHER" id="PTHR22550:SF5">
    <property type="entry name" value="LEUCINE ZIPPER PROTEIN 4"/>
    <property type="match status" value="1"/>
</dbReference>
<evidence type="ECO:0000256" key="1">
    <source>
        <dbReference type="ARBA" id="ARBA00022475"/>
    </source>
</evidence>
<feature type="transmembrane region" description="Helical" evidence="5">
    <location>
        <begin position="6"/>
        <end position="27"/>
    </location>
</feature>
<evidence type="ECO:0000259" key="6">
    <source>
        <dbReference type="PROSITE" id="PS50234"/>
    </source>
</evidence>
<dbReference type="Gene3D" id="3.40.50.410">
    <property type="entry name" value="von Willebrand factor, type A domain"/>
    <property type="match status" value="1"/>
</dbReference>
<comment type="caution">
    <text evidence="7">The sequence shown here is derived from an EMBL/GenBank/DDBJ whole genome shotgun (WGS) entry which is preliminary data.</text>
</comment>